<reference evidence="7" key="1">
    <citation type="submission" date="2021-01" db="EMBL/GenBank/DDBJ databases">
        <authorList>
            <person name="Corre E."/>
            <person name="Pelletier E."/>
            <person name="Niang G."/>
            <person name="Scheremetjew M."/>
            <person name="Finn R."/>
            <person name="Kale V."/>
            <person name="Holt S."/>
            <person name="Cochrane G."/>
            <person name="Meng A."/>
            <person name="Brown T."/>
            <person name="Cohen L."/>
        </authorList>
    </citation>
    <scope>NUCLEOTIDE SEQUENCE</scope>
    <source>
        <strain evidence="7">Isolate 1302-5</strain>
    </source>
</reference>
<dbReference type="AlphaFoldDB" id="A0A7S4NBR5"/>
<dbReference type="GO" id="GO:0022857">
    <property type="term" value="F:transmembrane transporter activity"/>
    <property type="evidence" value="ECO:0007669"/>
    <property type="project" value="UniProtKB-UniRule"/>
</dbReference>
<accession>A0A7S4NBR5</accession>
<evidence type="ECO:0000256" key="4">
    <source>
        <dbReference type="ARBA" id="ARBA00022989"/>
    </source>
</evidence>
<name>A0A7S4NBR5_9STRA</name>
<comment type="subcellular location">
    <subcellularLocation>
        <location evidence="6">Cell membrane</location>
        <topology evidence="6">Multi-pass membrane protein</topology>
    </subcellularLocation>
    <subcellularLocation>
        <location evidence="1">Membrane</location>
        <topology evidence="1">Multi-pass membrane protein</topology>
    </subcellularLocation>
</comment>
<gene>
    <name evidence="7" type="ORF">OAUR00152_LOCUS36387</name>
</gene>
<dbReference type="InterPro" id="IPR007603">
    <property type="entry name" value="Choline_transptr-like"/>
</dbReference>
<evidence type="ECO:0000256" key="3">
    <source>
        <dbReference type="ARBA" id="ARBA00022692"/>
    </source>
</evidence>
<protein>
    <recommendedName>
        <fullName evidence="6">Choline transporter-like protein</fullName>
    </recommendedName>
</protein>
<proteinExistence type="inferred from homology"/>
<dbReference type="Pfam" id="PF04515">
    <property type="entry name" value="Choline_transpo"/>
    <property type="match status" value="1"/>
</dbReference>
<dbReference type="EMBL" id="HBKQ01052891">
    <property type="protein sequence ID" value="CAE2278776.1"/>
    <property type="molecule type" value="Transcribed_RNA"/>
</dbReference>
<comment type="function">
    <text evidence="6">Choline transporter.</text>
</comment>
<keyword evidence="3 6" id="KW-0812">Transmembrane</keyword>
<comment type="caution">
    <text evidence="6">Lacks conserved residue(s) required for the propagation of feature annotation.</text>
</comment>
<comment type="similarity">
    <text evidence="2 6">Belongs to the CTL (choline transporter-like) family.</text>
</comment>
<evidence type="ECO:0000256" key="5">
    <source>
        <dbReference type="ARBA" id="ARBA00023136"/>
    </source>
</evidence>
<evidence type="ECO:0000256" key="6">
    <source>
        <dbReference type="RuleBase" id="RU368066"/>
    </source>
</evidence>
<evidence type="ECO:0000313" key="7">
    <source>
        <dbReference type="EMBL" id="CAE2278776.1"/>
    </source>
</evidence>
<dbReference type="PANTHER" id="PTHR12385">
    <property type="entry name" value="CHOLINE TRANSPORTER-LIKE (SLC FAMILY 44)"/>
    <property type="match status" value="1"/>
</dbReference>
<keyword evidence="4 6" id="KW-1133">Transmembrane helix</keyword>
<feature type="transmembrane region" description="Helical" evidence="6">
    <location>
        <begin position="64"/>
        <end position="87"/>
    </location>
</feature>
<evidence type="ECO:0000256" key="2">
    <source>
        <dbReference type="ARBA" id="ARBA00007168"/>
    </source>
</evidence>
<dbReference type="GO" id="GO:0005886">
    <property type="term" value="C:plasma membrane"/>
    <property type="evidence" value="ECO:0007669"/>
    <property type="project" value="UniProtKB-SubCell"/>
</dbReference>
<sequence>MFGESQQQGGIPVVQGVAVPAQPQQYTKPGSHATGFNEPLTIGSGTIEFNGVKGENQPKHFQDVAFAVAFWAHIAVMLYFLVTYAGAANGNGNENGYEYSGVIYCCMTCGVFAVGLSTVALGFMMSCATQLIKMALFFSIGLSLAVGVLGAMSGQILLAGMGFLSCAFGCCYAYFVWARIPFAATNLNTALSAVKSNMGLAVVAYFFLFVAFGWSIWWSVAAGGAMNYMGTGALFLFLVSYYWTHQVIQNTVHVTTAGVVGTWWHVPEEASSCCSSAIKVWPPFFSHGL</sequence>
<evidence type="ECO:0000256" key="1">
    <source>
        <dbReference type="ARBA" id="ARBA00004141"/>
    </source>
</evidence>
<keyword evidence="5 6" id="KW-0472">Membrane</keyword>
<feature type="transmembrane region" description="Helical" evidence="6">
    <location>
        <begin position="225"/>
        <end position="243"/>
    </location>
</feature>
<feature type="transmembrane region" description="Helical" evidence="6">
    <location>
        <begin position="156"/>
        <end position="177"/>
    </location>
</feature>
<dbReference type="PANTHER" id="PTHR12385:SF4">
    <property type="entry name" value="PROTEIN PNS1"/>
    <property type="match status" value="1"/>
</dbReference>
<organism evidence="7">
    <name type="scientific">Odontella aurita</name>
    <dbReference type="NCBI Taxonomy" id="265563"/>
    <lineage>
        <taxon>Eukaryota</taxon>
        <taxon>Sar</taxon>
        <taxon>Stramenopiles</taxon>
        <taxon>Ochrophyta</taxon>
        <taxon>Bacillariophyta</taxon>
        <taxon>Mediophyceae</taxon>
        <taxon>Biddulphiophycidae</taxon>
        <taxon>Eupodiscales</taxon>
        <taxon>Odontellaceae</taxon>
        <taxon>Odontella</taxon>
    </lineage>
</organism>
<feature type="transmembrane region" description="Helical" evidence="6">
    <location>
        <begin position="99"/>
        <end position="124"/>
    </location>
</feature>
<feature type="transmembrane region" description="Helical" evidence="6">
    <location>
        <begin position="131"/>
        <end position="150"/>
    </location>
</feature>
<feature type="transmembrane region" description="Helical" evidence="6">
    <location>
        <begin position="198"/>
        <end position="219"/>
    </location>
</feature>